<dbReference type="AlphaFoldDB" id="A0A381Z8X8"/>
<feature type="non-terminal residue" evidence="1">
    <location>
        <position position="39"/>
    </location>
</feature>
<accession>A0A381Z8X8</accession>
<dbReference type="EMBL" id="UINC01020385">
    <property type="protein sequence ID" value="SVA85639.1"/>
    <property type="molecule type" value="Genomic_DNA"/>
</dbReference>
<protein>
    <submittedName>
        <fullName evidence="1">Uncharacterized protein</fullName>
    </submittedName>
</protein>
<organism evidence="1">
    <name type="scientific">marine metagenome</name>
    <dbReference type="NCBI Taxonomy" id="408172"/>
    <lineage>
        <taxon>unclassified sequences</taxon>
        <taxon>metagenomes</taxon>
        <taxon>ecological metagenomes</taxon>
    </lineage>
</organism>
<evidence type="ECO:0000313" key="1">
    <source>
        <dbReference type="EMBL" id="SVA85639.1"/>
    </source>
</evidence>
<gene>
    <name evidence="1" type="ORF">METZ01_LOCUS138493</name>
</gene>
<proteinExistence type="predicted"/>
<reference evidence="1" key="1">
    <citation type="submission" date="2018-05" db="EMBL/GenBank/DDBJ databases">
        <authorList>
            <person name="Lanie J.A."/>
            <person name="Ng W.-L."/>
            <person name="Kazmierczak K.M."/>
            <person name="Andrzejewski T.M."/>
            <person name="Davidsen T.M."/>
            <person name="Wayne K.J."/>
            <person name="Tettelin H."/>
            <person name="Glass J.I."/>
            <person name="Rusch D."/>
            <person name="Podicherti R."/>
            <person name="Tsui H.-C.T."/>
            <person name="Winkler M.E."/>
        </authorList>
    </citation>
    <scope>NUCLEOTIDE SEQUENCE</scope>
</reference>
<sequence length="39" mass="4511">MKSFKEYLTEAKKTYKFKVRVAGDLPEGFADTLETVLQK</sequence>
<name>A0A381Z8X8_9ZZZZ</name>